<evidence type="ECO:0000256" key="1">
    <source>
        <dbReference type="SAM" id="MobiDB-lite"/>
    </source>
</evidence>
<keyword evidence="2" id="KW-1133">Transmembrane helix</keyword>
<feature type="transmembrane region" description="Helical" evidence="2">
    <location>
        <begin position="126"/>
        <end position="145"/>
    </location>
</feature>
<evidence type="ECO:0000259" key="3">
    <source>
        <dbReference type="Pfam" id="PF13194"/>
    </source>
</evidence>
<reference evidence="4 5" key="1">
    <citation type="submission" date="2020-02" db="EMBL/GenBank/DDBJ databases">
        <title>Genome sequences of Thiorhodococcus mannitoliphagus and Thiorhodococcus minor, purple sulfur photosynthetic bacteria in the gammaproteobacterial family, Chromatiaceae.</title>
        <authorList>
            <person name="Aviles F.A."/>
            <person name="Meyer T.E."/>
            <person name="Kyndt J.A."/>
        </authorList>
    </citation>
    <scope>NUCLEOTIDE SEQUENCE [LARGE SCALE GENOMIC DNA]</scope>
    <source>
        <strain evidence="4 5">DSM 11518</strain>
    </source>
</reference>
<feature type="region of interest" description="Disordered" evidence="1">
    <location>
        <begin position="207"/>
        <end position="254"/>
    </location>
</feature>
<proteinExistence type="predicted"/>
<evidence type="ECO:0000313" key="4">
    <source>
        <dbReference type="EMBL" id="NEV64358.1"/>
    </source>
</evidence>
<dbReference type="Proteomes" id="UP000483379">
    <property type="component" value="Unassembled WGS sequence"/>
</dbReference>
<gene>
    <name evidence="4" type="ORF">G3446_21150</name>
</gene>
<evidence type="ECO:0000256" key="2">
    <source>
        <dbReference type="SAM" id="Phobius"/>
    </source>
</evidence>
<name>A0A6M0K3H9_9GAMM</name>
<organism evidence="4 5">
    <name type="scientific">Thiorhodococcus minor</name>
    <dbReference type="NCBI Taxonomy" id="57489"/>
    <lineage>
        <taxon>Bacteria</taxon>
        <taxon>Pseudomonadati</taxon>
        <taxon>Pseudomonadota</taxon>
        <taxon>Gammaproteobacteria</taxon>
        <taxon>Chromatiales</taxon>
        <taxon>Chromatiaceae</taxon>
        <taxon>Thiorhodococcus</taxon>
    </lineage>
</organism>
<keyword evidence="2" id="KW-0812">Transmembrane</keyword>
<dbReference type="AlphaFoldDB" id="A0A6M0K3H9"/>
<evidence type="ECO:0000313" key="5">
    <source>
        <dbReference type="Proteomes" id="UP000483379"/>
    </source>
</evidence>
<sequence length="254" mass="27414">MIPTAVISAVAASLLPGFKPQLHAWVENLDRTELQATLQLLLLALVILPILPNRNLGPGGIVNPYALWWLVVLIAGISYVGYFAVKILGPDKGIPITSFLGGLASSAATTVRLAKLASRQSADLQLVTAGVLIANATLAPRVPAICAAIDTELALRLTVPLLAISALIGLPALGFWLRRERLKHVAELQVDNPLALGLALRFRGAAHPGRGPDRKRTRELRRCRSPHRGEHRRSARRQCHHAVRRAHGRRIGAG</sequence>
<dbReference type="EMBL" id="JAAIJQ010000085">
    <property type="protein sequence ID" value="NEV64358.1"/>
    <property type="molecule type" value="Genomic_DNA"/>
</dbReference>
<accession>A0A6M0K3H9</accession>
<dbReference type="PANTHER" id="PTHR39084:SF1">
    <property type="entry name" value="DUF4010 DOMAIN-CONTAINING PROTEIN"/>
    <property type="match status" value="1"/>
</dbReference>
<dbReference type="InterPro" id="IPR025105">
    <property type="entry name" value="DUF4010"/>
</dbReference>
<feature type="transmembrane region" description="Helical" evidence="2">
    <location>
        <begin position="96"/>
        <end position="114"/>
    </location>
</feature>
<dbReference type="PANTHER" id="PTHR39084">
    <property type="entry name" value="MEMBRANE PROTEIN-RELATED"/>
    <property type="match status" value="1"/>
</dbReference>
<feature type="transmembrane region" description="Helical" evidence="2">
    <location>
        <begin position="157"/>
        <end position="177"/>
    </location>
</feature>
<feature type="compositionally biased region" description="Basic and acidic residues" evidence="1">
    <location>
        <begin position="210"/>
        <end position="222"/>
    </location>
</feature>
<feature type="transmembrane region" description="Helical" evidence="2">
    <location>
        <begin position="65"/>
        <end position="84"/>
    </location>
</feature>
<feature type="transmembrane region" description="Helical" evidence="2">
    <location>
        <begin position="34"/>
        <end position="53"/>
    </location>
</feature>
<keyword evidence="5" id="KW-1185">Reference proteome</keyword>
<feature type="compositionally biased region" description="Basic residues" evidence="1">
    <location>
        <begin position="223"/>
        <end position="254"/>
    </location>
</feature>
<feature type="domain" description="DUF4010" evidence="3">
    <location>
        <begin position="72"/>
        <end position="202"/>
    </location>
</feature>
<dbReference type="Pfam" id="PF13194">
    <property type="entry name" value="DUF4010"/>
    <property type="match status" value="1"/>
</dbReference>
<keyword evidence="2" id="KW-0472">Membrane</keyword>
<comment type="caution">
    <text evidence="4">The sequence shown here is derived from an EMBL/GenBank/DDBJ whole genome shotgun (WGS) entry which is preliminary data.</text>
</comment>
<protein>
    <submittedName>
        <fullName evidence="4">DUF4010 domain-containing protein</fullName>
    </submittedName>
</protein>